<evidence type="ECO:0000313" key="1">
    <source>
        <dbReference type="EMBL" id="NBG65590.1"/>
    </source>
</evidence>
<comment type="caution">
    <text evidence="1">The sequence shown here is derived from an EMBL/GenBank/DDBJ whole genome shotgun (WGS) entry which is preliminary data.</text>
</comment>
<reference evidence="1 2" key="1">
    <citation type="submission" date="2019-12" db="EMBL/GenBank/DDBJ databases">
        <authorList>
            <person name="Zhao J."/>
        </authorList>
    </citation>
    <scope>NUCLEOTIDE SEQUENCE [LARGE SCALE GENOMIC DNA]</scope>
    <source>
        <strain evidence="1 2">S-15</strain>
    </source>
</reference>
<dbReference type="RefSeq" id="WP_160632541.1">
    <property type="nucleotide sequence ID" value="NZ_WWNE01000005.1"/>
</dbReference>
<name>A0A6N9NK69_9FLAO</name>
<gene>
    <name evidence="1" type="ORF">GQN54_05645</name>
</gene>
<dbReference type="NCBIfam" id="NF038262">
    <property type="entry name" value="SiaB_fam_kinase"/>
    <property type="match status" value="1"/>
</dbReference>
<evidence type="ECO:0000313" key="2">
    <source>
        <dbReference type="Proteomes" id="UP000470771"/>
    </source>
</evidence>
<dbReference type="Proteomes" id="UP000470771">
    <property type="component" value="Unassembled WGS sequence"/>
</dbReference>
<dbReference type="InterPro" id="IPR046239">
    <property type="entry name" value="DUF6272"/>
</dbReference>
<sequence>MKPLDLHKVDFAKIHLLNSPDVDMEYIYRGYFSDEVIDHILVLVERQLEFNGESHKIRKKAYNIMVEGLQNITRHQSNAESDVEKIGIFCLKKINNRYYITTGNQVGNKDVIKLVSMLDKLNGMNKEELRNYYVELLNNGSFSEKGGAGIGLVDMARKSESKLYYNFKSVDSENQFFYLKICLDSQLNDEPEEDHQKAVSLHFDGLSALHDKLLKERIVLTLRGVFTLENVGDIIESVKKSRVSTSDTRSQTILSLMYEMLMNIIHYAAVIEKVGGGPGVFMMSENHDKSELLFTSANLIKNCEEKTLRNELITINSLNDSELDFYFLKNNTDATGMVKTGQGLINFRKRTKSNLNHYFERLDDNYTLFTLQINLKTPCEPYS</sequence>
<dbReference type="EMBL" id="WWNE01000005">
    <property type="protein sequence ID" value="NBG65590.1"/>
    <property type="molecule type" value="Genomic_DNA"/>
</dbReference>
<protein>
    <submittedName>
        <fullName evidence="1">Uncharacterized protein</fullName>
    </submittedName>
</protein>
<proteinExistence type="predicted"/>
<dbReference type="AlphaFoldDB" id="A0A6N9NK69"/>
<organism evidence="1 2">
    <name type="scientific">Acidiluteibacter ferrifornacis</name>
    <dbReference type="NCBI Taxonomy" id="2692424"/>
    <lineage>
        <taxon>Bacteria</taxon>
        <taxon>Pseudomonadati</taxon>
        <taxon>Bacteroidota</taxon>
        <taxon>Flavobacteriia</taxon>
        <taxon>Flavobacteriales</taxon>
        <taxon>Cryomorphaceae</taxon>
        <taxon>Acidiluteibacter</taxon>
    </lineage>
</organism>
<keyword evidence="2" id="KW-1185">Reference proteome</keyword>
<accession>A0A6N9NK69</accession>
<dbReference type="Pfam" id="PF19788">
    <property type="entry name" value="DUF6272"/>
    <property type="match status" value="2"/>
</dbReference>